<evidence type="ECO:0000313" key="2">
    <source>
        <dbReference type="EMBL" id="EKF86935.1"/>
    </source>
</evidence>
<keyword evidence="3" id="KW-1185">Reference proteome</keyword>
<evidence type="ECO:0000313" key="3">
    <source>
        <dbReference type="Proteomes" id="UP000007360"/>
    </source>
</evidence>
<dbReference type="OrthoDB" id="77689at2157"/>
<name>K2RW06_METFP</name>
<dbReference type="PANTHER" id="PTHR37292:SF2">
    <property type="entry name" value="DUF262 DOMAIN-CONTAINING PROTEIN"/>
    <property type="match status" value="1"/>
</dbReference>
<dbReference type="AlphaFoldDB" id="K2RW06"/>
<dbReference type="InterPro" id="IPR004919">
    <property type="entry name" value="GmrSD_N"/>
</dbReference>
<evidence type="ECO:0000259" key="1">
    <source>
        <dbReference type="Pfam" id="PF03235"/>
    </source>
</evidence>
<reference evidence="2 3" key="1">
    <citation type="journal article" date="2012" name="J. Bacteriol.">
        <title>Draft genome sequence of Methanobacterium formicicum DSM 3637, an archaebacterium isolated from the methane producer amoeba Pelomyxa palustris.</title>
        <authorList>
            <person name="Gutierrez G."/>
        </authorList>
    </citation>
    <scope>NUCLEOTIDE SEQUENCE [LARGE SCALE GENOMIC DNA]</scope>
    <source>
        <strain evidence="3">DSM 3637 / PP1</strain>
    </source>
</reference>
<feature type="domain" description="GmrSD restriction endonucleases N-terminal" evidence="1">
    <location>
        <begin position="11"/>
        <end position="252"/>
    </location>
</feature>
<dbReference type="Pfam" id="PF03235">
    <property type="entry name" value="GmrSD_N"/>
    <property type="match status" value="1"/>
</dbReference>
<organism evidence="2 3">
    <name type="scientific">Methanobacterium formicicum (strain DSM 3637 / PP1)</name>
    <dbReference type="NCBI Taxonomy" id="1204725"/>
    <lineage>
        <taxon>Archaea</taxon>
        <taxon>Methanobacteriati</taxon>
        <taxon>Methanobacteriota</taxon>
        <taxon>Methanomada group</taxon>
        <taxon>Methanobacteria</taxon>
        <taxon>Methanobacteriales</taxon>
        <taxon>Methanobacteriaceae</taxon>
        <taxon>Methanobacterium</taxon>
    </lineage>
</organism>
<accession>K2RW06</accession>
<dbReference type="EMBL" id="AMPO01000001">
    <property type="protein sequence ID" value="EKF86935.1"/>
    <property type="molecule type" value="Genomic_DNA"/>
</dbReference>
<dbReference type="PANTHER" id="PTHR37292">
    <property type="entry name" value="VNG6097C"/>
    <property type="match status" value="1"/>
</dbReference>
<proteinExistence type="predicted"/>
<protein>
    <recommendedName>
        <fullName evidence="1">GmrSD restriction endonucleases N-terminal domain-containing protein</fullName>
    </recommendedName>
</protein>
<comment type="caution">
    <text evidence="2">The sequence shown here is derived from an EMBL/GenBank/DDBJ whole genome shotgun (WGS) entry which is preliminary data.</text>
</comment>
<gene>
    <name evidence="2" type="ORF">A994_01575</name>
</gene>
<dbReference type="Proteomes" id="UP000007360">
    <property type="component" value="Unassembled WGS sequence"/>
</dbReference>
<dbReference type="RefSeq" id="WP_004029508.1">
    <property type="nucleotide sequence ID" value="NZ_AMPO01000001.1"/>
</dbReference>
<dbReference type="PATRIC" id="fig|1204725.3.peg.317"/>
<sequence length="728" mass="85778">MVKDPSPIKSVGDLLKGVENGEYVIPNFQRKYEWNPGMVSDLLISIFQDYYTGLLLFWEFPEQLAIGEWDPLWGADQPENPYFAILDGQQRLSSLYYALYAPNKKFPYRNTYYMFFLDLNEYIDDNYEDAIFYKFSKSYMAIEDVKNRKNDWINENIFPLRLLHDKDFMSNDFDDWAKGYAETFVKMTPENLDDFIKLYDNIRNINRIMDYSFITHTLGKDRDLSDICGIFAKINQKGMRLSTFDLMNAFLFPQGIRLRKLWEKQGKNELKKVDRSMNEYILKLMSLYKQDYCSSKYVFYLIPQMKIKKRDEIGKITLVEDSKEFKNLWDNAYHYAIKAVERIMNIGKNDFGAIKYDFIQNKTMIPVMGAIMWKYEKDYSNIDRQLFDDLLSKWYWYATISGDYSGSSDSIMSEDYRDFKKWFIIQDESVIRRLNRVNNDDIQKLDLASINKGSSLYNTVLCLLALNKAPDFYTGRPLDSGTFKGIKIHDHHIFPKNVKNLPKATSTYFEVTNDSIVNRTLLLDETNEKIKNKIPSTYLKSVEMNDEELNELMQRHFISEKALEYLKDDNYDSFIVERERTIKNKLIDLLTISELIKDPNTGLDRFTSFKTKNRPWEKHELLSYLDNTTTFQKLFLASITQTEENPAPIQSVIIMMNKISKCKFENVTKEIDGLTIAGVKSGLTARRKGLGKEDIIEAKDIKGIIYYSIREKYIDIIREWITNEDLMI</sequence>